<feature type="transmembrane region" description="Helical" evidence="4">
    <location>
        <begin position="37"/>
        <end position="59"/>
    </location>
</feature>
<evidence type="ECO:0000256" key="1">
    <source>
        <dbReference type="ARBA" id="ARBA00023015"/>
    </source>
</evidence>
<evidence type="ECO:0000313" key="7">
    <source>
        <dbReference type="Proteomes" id="UP001201273"/>
    </source>
</evidence>
<keyword evidence="4" id="KW-0472">Membrane</keyword>
<dbReference type="SUPFAM" id="SSF46689">
    <property type="entry name" value="Homeodomain-like"/>
    <property type="match status" value="1"/>
</dbReference>
<name>A0ABS8W8V8_9GAMM</name>
<evidence type="ECO:0000256" key="3">
    <source>
        <dbReference type="ARBA" id="ARBA00023163"/>
    </source>
</evidence>
<evidence type="ECO:0000256" key="4">
    <source>
        <dbReference type="SAM" id="Phobius"/>
    </source>
</evidence>
<proteinExistence type="predicted"/>
<sequence>MDESISAGAVVCTLILMGAIQAAFSAFSIYRQQQYYLAAWLGCFSIEVASKGLLYMGFLTNWTQWLGYWFSFDITYGPLLLLWILKLTSNKPLSKWHLLHFLPAAGYVALTLPEALSMPSATRMERVNNYLSAGEWVSYSPETIQWLGGLLWHPYVYVLLAFACVIWRRNQVQAIIYRWLISIRLVHLAMWCAVIFGMERLPLSLPLLFLASYLPAVLWVNFLAWLSLSYFQLKPTAELKYPLQPNTFNELERQTAITTPPQYSTLTTPTDQPVTTKEKYQHTRLDQDQQILIATQLDNLMSQGAFKRSRLSLAEVADEIGIAPHYVSQVVNDHYQSHFSDFVNKYRIKAIKAQLLDAQLQQQTILEIALANGFSSKATFNAVFKKETGVTPSYYRKQKNHNKCDVEQICFK</sequence>
<dbReference type="RefSeq" id="WP_233052420.1">
    <property type="nucleotide sequence ID" value="NZ_JAIMJA010000007.1"/>
</dbReference>
<feature type="transmembrane region" description="Helical" evidence="4">
    <location>
        <begin position="97"/>
        <end position="116"/>
    </location>
</feature>
<gene>
    <name evidence="6" type="ORF">K6Y31_08790</name>
</gene>
<keyword evidence="7" id="KW-1185">Reference proteome</keyword>
<dbReference type="InterPro" id="IPR020449">
    <property type="entry name" value="Tscrpt_reg_AraC-type_HTH"/>
</dbReference>
<dbReference type="PRINTS" id="PR00032">
    <property type="entry name" value="HTHARAC"/>
</dbReference>
<dbReference type="Pfam" id="PF12833">
    <property type="entry name" value="HTH_18"/>
    <property type="match status" value="1"/>
</dbReference>
<feature type="domain" description="HTH araC/xylS-type" evidence="5">
    <location>
        <begin position="295"/>
        <end position="398"/>
    </location>
</feature>
<dbReference type="Proteomes" id="UP001201273">
    <property type="component" value="Unassembled WGS sequence"/>
</dbReference>
<feature type="transmembrane region" description="Helical" evidence="4">
    <location>
        <begin position="146"/>
        <end position="167"/>
    </location>
</feature>
<evidence type="ECO:0000259" key="5">
    <source>
        <dbReference type="PROSITE" id="PS01124"/>
    </source>
</evidence>
<keyword evidence="1" id="KW-0805">Transcription regulation</keyword>
<dbReference type="InterPro" id="IPR018060">
    <property type="entry name" value="HTH_AraC"/>
</dbReference>
<feature type="transmembrane region" description="Helical" evidence="4">
    <location>
        <begin position="65"/>
        <end position="85"/>
    </location>
</feature>
<keyword evidence="2" id="KW-0238">DNA-binding</keyword>
<dbReference type="PROSITE" id="PS01124">
    <property type="entry name" value="HTH_ARAC_FAMILY_2"/>
    <property type="match status" value="1"/>
</dbReference>
<keyword evidence="4" id="KW-1133">Transmembrane helix</keyword>
<dbReference type="PANTHER" id="PTHR43280:SF29">
    <property type="entry name" value="ARAC-FAMILY TRANSCRIPTIONAL REGULATOR"/>
    <property type="match status" value="1"/>
</dbReference>
<dbReference type="InterPro" id="IPR009057">
    <property type="entry name" value="Homeodomain-like_sf"/>
</dbReference>
<accession>A0ABS8W8V8</accession>
<dbReference type="InterPro" id="IPR018062">
    <property type="entry name" value="HTH_AraC-typ_CS"/>
</dbReference>
<reference evidence="6 7" key="1">
    <citation type="journal article" date="2022" name="Environ. Microbiol. Rep.">
        <title>Eco-phylogenetic analyses reveal divergent evolution of vitamin B12 metabolism in the marine bacterial family 'Psychromonadaceae'.</title>
        <authorList>
            <person name="Jin X."/>
            <person name="Yang Y."/>
            <person name="Cao H."/>
            <person name="Gao B."/>
            <person name="Zhao Z."/>
        </authorList>
    </citation>
    <scope>NUCLEOTIDE SEQUENCE [LARGE SCALE GENOMIC DNA]</scope>
    <source>
        <strain evidence="6 7">MKS20</strain>
    </source>
</reference>
<protein>
    <submittedName>
        <fullName evidence="6">AraC family transcriptional regulator</fullName>
    </submittedName>
</protein>
<dbReference type="PANTHER" id="PTHR43280">
    <property type="entry name" value="ARAC-FAMILY TRANSCRIPTIONAL REGULATOR"/>
    <property type="match status" value="1"/>
</dbReference>
<feature type="transmembrane region" description="Helical" evidence="4">
    <location>
        <begin position="179"/>
        <end position="198"/>
    </location>
</feature>
<organism evidence="6 7">
    <name type="scientific">Motilimonas cestriensis</name>
    <dbReference type="NCBI Taxonomy" id="2742685"/>
    <lineage>
        <taxon>Bacteria</taxon>
        <taxon>Pseudomonadati</taxon>
        <taxon>Pseudomonadota</taxon>
        <taxon>Gammaproteobacteria</taxon>
        <taxon>Alteromonadales</taxon>
        <taxon>Alteromonadales genera incertae sedis</taxon>
        <taxon>Motilimonas</taxon>
    </lineage>
</organism>
<comment type="caution">
    <text evidence="6">The sequence shown here is derived from an EMBL/GenBank/DDBJ whole genome shotgun (WGS) entry which is preliminary data.</text>
</comment>
<feature type="transmembrane region" description="Helical" evidence="4">
    <location>
        <begin position="210"/>
        <end position="231"/>
    </location>
</feature>
<dbReference type="SMART" id="SM00342">
    <property type="entry name" value="HTH_ARAC"/>
    <property type="match status" value="1"/>
</dbReference>
<evidence type="ECO:0000313" key="6">
    <source>
        <dbReference type="EMBL" id="MCE2594910.1"/>
    </source>
</evidence>
<feature type="transmembrane region" description="Helical" evidence="4">
    <location>
        <begin position="6"/>
        <end position="30"/>
    </location>
</feature>
<keyword evidence="3" id="KW-0804">Transcription</keyword>
<keyword evidence="4" id="KW-0812">Transmembrane</keyword>
<dbReference type="PROSITE" id="PS00041">
    <property type="entry name" value="HTH_ARAC_FAMILY_1"/>
    <property type="match status" value="1"/>
</dbReference>
<dbReference type="EMBL" id="JAIMJA010000007">
    <property type="protein sequence ID" value="MCE2594910.1"/>
    <property type="molecule type" value="Genomic_DNA"/>
</dbReference>
<dbReference type="Gene3D" id="1.10.10.60">
    <property type="entry name" value="Homeodomain-like"/>
    <property type="match status" value="2"/>
</dbReference>
<evidence type="ECO:0000256" key="2">
    <source>
        <dbReference type="ARBA" id="ARBA00023125"/>
    </source>
</evidence>